<proteinExistence type="predicted"/>
<dbReference type="InterPro" id="IPR009081">
    <property type="entry name" value="PP-bd_ACP"/>
</dbReference>
<name>A0A4Q0XDT8_9FLAO</name>
<dbReference type="SUPFAM" id="SSF47336">
    <property type="entry name" value="ACP-like"/>
    <property type="match status" value="1"/>
</dbReference>
<keyword evidence="3" id="KW-1185">Reference proteome</keyword>
<evidence type="ECO:0000313" key="3">
    <source>
        <dbReference type="Proteomes" id="UP000289792"/>
    </source>
</evidence>
<dbReference type="EMBL" id="SDDZ01000008">
    <property type="protein sequence ID" value="RXJ46035.1"/>
    <property type="molecule type" value="Genomic_DNA"/>
</dbReference>
<organism evidence="2 3">
    <name type="scientific">Gelidibacter gilvus</name>
    <dbReference type="NCBI Taxonomy" id="59602"/>
    <lineage>
        <taxon>Bacteria</taxon>
        <taxon>Pseudomonadati</taxon>
        <taxon>Bacteroidota</taxon>
        <taxon>Flavobacteriia</taxon>
        <taxon>Flavobacteriales</taxon>
        <taxon>Flavobacteriaceae</taxon>
        <taxon>Gelidibacter</taxon>
    </lineage>
</organism>
<dbReference type="Pfam" id="PF00550">
    <property type="entry name" value="PP-binding"/>
    <property type="match status" value="1"/>
</dbReference>
<dbReference type="PROSITE" id="PS50075">
    <property type="entry name" value="CARRIER"/>
    <property type="match status" value="1"/>
</dbReference>
<dbReference type="Proteomes" id="UP000289792">
    <property type="component" value="Unassembled WGS sequence"/>
</dbReference>
<dbReference type="OrthoDB" id="5326335at2"/>
<dbReference type="InterPro" id="IPR036736">
    <property type="entry name" value="ACP-like_sf"/>
</dbReference>
<dbReference type="RefSeq" id="WP_129017965.1">
    <property type="nucleotide sequence ID" value="NZ_SDDZ01000008.1"/>
</dbReference>
<accession>A0A4Q0XDT8</accession>
<evidence type="ECO:0000259" key="1">
    <source>
        <dbReference type="PROSITE" id="PS50075"/>
    </source>
</evidence>
<evidence type="ECO:0000313" key="2">
    <source>
        <dbReference type="EMBL" id="RXJ46035.1"/>
    </source>
</evidence>
<feature type="domain" description="Carrier" evidence="1">
    <location>
        <begin position="2"/>
        <end position="77"/>
    </location>
</feature>
<dbReference type="AlphaFoldDB" id="A0A4Q0XDT8"/>
<protein>
    <recommendedName>
        <fullName evidence="1">Carrier domain-containing protein</fullName>
    </recommendedName>
</protein>
<gene>
    <name evidence="2" type="ORF">ESZ48_13150</name>
</gene>
<comment type="caution">
    <text evidence="2">The sequence shown here is derived from an EMBL/GenBank/DDBJ whole genome shotgun (WGS) entry which is preliminary data.</text>
</comment>
<sequence length="79" mass="9153">MPNIEEKLKEIMALVFDVPTTDINEDTGPDDLDNWDSIGTINLITALEEEFDIEFEDEEILDLLNFQLIKINLEEKLEV</sequence>
<dbReference type="Gene3D" id="1.10.1200.10">
    <property type="entry name" value="ACP-like"/>
    <property type="match status" value="1"/>
</dbReference>
<reference evidence="2 3" key="1">
    <citation type="submission" date="2019-01" db="EMBL/GenBank/DDBJ databases">
        <title>Genome sequence of the Antarctic species Gelidibacter gilvus ACAM 158(T).</title>
        <authorList>
            <person name="Bowman J.P."/>
        </authorList>
    </citation>
    <scope>NUCLEOTIDE SEQUENCE [LARGE SCALE GENOMIC DNA]</scope>
    <source>
        <strain evidence="2 3">IC158</strain>
    </source>
</reference>